<dbReference type="InterPro" id="IPR004688">
    <property type="entry name" value="Ni/Co_transpt"/>
</dbReference>
<dbReference type="eggNOG" id="COG3376">
    <property type="taxonomic scope" value="Bacteria"/>
</dbReference>
<dbReference type="GO" id="GO:0015099">
    <property type="term" value="F:nickel cation transmembrane transporter activity"/>
    <property type="evidence" value="ECO:0007669"/>
    <property type="project" value="UniProtKB-UniRule"/>
</dbReference>
<feature type="transmembrane region" description="Helical" evidence="8">
    <location>
        <begin position="94"/>
        <end position="117"/>
    </location>
</feature>
<evidence type="ECO:0000313" key="9">
    <source>
        <dbReference type="EMBL" id="EFE08965.1"/>
    </source>
</evidence>
<sequence length="357" mass="39267">MVWCVFEYKIIGLETMNLLFSLLKKRPNIILLVVILAGANVVAWLWAFSAFRNHTSLLALSLIAWCYGLRHAVDADHIAAIDSATRKLMQQNKRALTTGAWFSLGHSTIVVLASIGIALTTSVFKQHMAWFQNIGGLIGTTVSAAFLLILAAINLVIFCHVWKAFRHLKRTGTYAGNPEEIAVSGPMNWIFRSAFRLVGKDWHMYFVGFLFGLGFDTATEISLLGISASSASSGMSVWSILVFPALFTCGMALIDCLDSILMVEAYGWAFNKPQRKLYYNMTITGTSVIVALFIGGLEALGLLSDAFSLQGGMWDAVSNLSDHMGNVGFVIIGVFVGCWIISAVNYRWKKYDGLTFS</sequence>
<comment type="subcellular location">
    <subcellularLocation>
        <location evidence="8">Cell membrane</location>
        <topology evidence="8">Multi-pass membrane protein</topology>
    </subcellularLocation>
    <subcellularLocation>
        <location evidence="1">Endomembrane system</location>
        <topology evidence="1">Multi-pass membrane protein</topology>
    </subcellularLocation>
</comment>
<comment type="caution">
    <text evidence="9">The sequence shown here is derived from an EMBL/GenBank/DDBJ whole genome shotgun (WGS) entry which is preliminary data.</text>
</comment>
<protein>
    <recommendedName>
        <fullName evidence="8">Nickel/cobalt efflux system</fullName>
    </recommendedName>
</protein>
<keyword evidence="6 8" id="KW-1133">Transmembrane helix</keyword>
<gene>
    <name evidence="9" type="ORF">CIT292_07244</name>
</gene>
<dbReference type="PANTHER" id="PTHR31611">
    <property type="entry name" value="HIGH-AFFINITY NICKEL TRANSPORT PROTEIN NIC1"/>
    <property type="match status" value="1"/>
</dbReference>
<keyword evidence="7 8" id="KW-0472">Membrane</keyword>
<dbReference type="Pfam" id="PF03824">
    <property type="entry name" value="NicO"/>
    <property type="match status" value="1"/>
</dbReference>
<evidence type="ECO:0000256" key="3">
    <source>
        <dbReference type="ARBA" id="ARBA00022448"/>
    </source>
</evidence>
<feature type="transmembrane region" description="Helical" evidence="8">
    <location>
        <begin position="277"/>
        <end position="303"/>
    </location>
</feature>
<dbReference type="InterPro" id="IPR011541">
    <property type="entry name" value="Ni/Co_transpt_high_affinity"/>
</dbReference>
<dbReference type="GO" id="GO:0005886">
    <property type="term" value="C:plasma membrane"/>
    <property type="evidence" value="ECO:0007669"/>
    <property type="project" value="UniProtKB-SubCell"/>
</dbReference>
<evidence type="ECO:0000313" key="10">
    <source>
        <dbReference type="Proteomes" id="UP000003880"/>
    </source>
</evidence>
<feature type="transmembrane region" description="Helical" evidence="8">
    <location>
        <begin position="202"/>
        <end position="226"/>
    </location>
</feature>
<dbReference type="GO" id="GO:0012505">
    <property type="term" value="C:endomembrane system"/>
    <property type="evidence" value="ECO:0007669"/>
    <property type="project" value="UniProtKB-SubCell"/>
</dbReference>
<evidence type="ECO:0000256" key="2">
    <source>
        <dbReference type="ARBA" id="ARBA00010892"/>
    </source>
</evidence>
<feature type="transmembrane region" description="Helical" evidence="8">
    <location>
        <begin position="29"/>
        <end position="48"/>
    </location>
</feature>
<evidence type="ECO:0000256" key="7">
    <source>
        <dbReference type="ARBA" id="ARBA00023136"/>
    </source>
</evidence>
<organism evidence="9 10">
    <name type="scientific">Citrobacter youngae ATCC 29220</name>
    <dbReference type="NCBI Taxonomy" id="500640"/>
    <lineage>
        <taxon>Bacteria</taxon>
        <taxon>Pseudomonadati</taxon>
        <taxon>Pseudomonadota</taxon>
        <taxon>Gammaproteobacteria</taxon>
        <taxon>Enterobacterales</taxon>
        <taxon>Enterobacteriaceae</taxon>
        <taxon>Citrobacter</taxon>
        <taxon>Citrobacter freundii complex</taxon>
    </lineage>
</organism>
<dbReference type="Proteomes" id="UP000003880">
    <property type="component" value="Unassembled WGS sequence"/>
</dbReference>
<evidence type="ECO:0000256" key="1">
    <source>
        <dbReference type="ARBA" id="ARBA00004127"/>
    </source>
</evidence>
<feature type="transmembrane region" description="Helical" evidence="8">
    <location>
        <begin position="137"/>
        <end position="162"/>
    </location>
</feature>
<feature type="transmembrane region" description="Helical" evidence="8">
    <location>
        <begin position="238"/>
        <end position="257"/>
    </location>
</feature>
<dbReference type="HOGENOM" id="CLU_036094_2_0_6"/>
<keyword evidence="3 8" id="KW-0813">Transport</keyword>
<reference evidence="9 10" key="1">
    <citation type="submission" date="2010-02" db="EMBL/GenBank/DDBJ databases">
        <authorList>
            <person name="Weinstock G."/>
            <person name="Sodergren E."/>
            <person name="Clifton S."/>
            <person name="Fulton L."/>
            <person name="Fulton B."/>
            <person name="Courtney L."/>
            <person name="Fronick C."/>
            <person name="Harrison M."/>
            <person name="Strong C."/>
            <person name="Farmer C."/>
            <person name="Delahaunty K."/>
            <person name="Markovic C."/>
            <person name="Hall O."/>
            <person name="Minx P."/>
            <person name="Tomlinson C."/>
            <person name="Mitreva M."/>
            <person name="Nelson J."/>
            <person name="Hou S."/>
            <person name="Wollam A."/>
            <person name="Pepin K.H."/>
            <person name="Johnson M."/>
            <person name="Bhonagiri V."/>
            <person name="Zhang X."/>
            <person name="Suruliraj S."/>
            <person name="Warren W."/>
            <person name="Chinwalla A."/>
            <person name="Mardis E.R."/>
            <person name="Wilson R.K."/>
        </authorList>
    </citation>
    <scope>NUCLEOTIDE SEQUENCE [LARGE SCALE GENOMIC DNA]</scope>
    <source>
        <strain evidence="9 10">ATCC 29220</strain>
    </source>
</reference>
<keyword evidence="4" id="KW-0533">Nickel</keyword>
<dbReference type="NCBIfam" id="TIGR00802">
    <property type="entry name" value="nico"/>
    <property type="match status" value="1"/>
</dbReference>
<keyword evidence="5 8" id="KW-0812">Transmembrane</keyword>
<feature type="transmembrane region" description="Helical" evidence="8">
    <location>
        <begin position="323"/>
        <end position="344"/>
    </location>
</feature>
<comment type="similarity">
    <text evidence="2 8">Belongs to the NiCoT transporter (TC 2.A.52) family.</text>
</comment>
<dbReference type="AlphaFoldDB" id="D4B9V4"/>
<dbReference type="EMBL" id="ABWL02000006">
    <property type="protein sequence ID" value="EFE08965.1"/>
    <property type="molecule type" value="Genomic_DNA"/>
</dbReference>
<evidence type="ECO:0000256" key="4">
    <source>
        <dbReference type="ARBA" id="ARBA00022596"/>
    </source>
</evidence>
<evidence type="ECO:0000256" key="6">
    <source>
        <dbReference type="ARBA" id="ARBA00022989"/>
    </source>
</evidence>
<accession>D4B9V4</accession>
<evidence type="ECO:0000256" key="5">
    <source>
        <dbReference type="ARBA" id="ARBA00022692"/>
    </source>
</evidence>
<name>D4B9V4_9ENTR</name>
<dbReference type="PANTHER" id="PTHR31611:SF0">
    <property type="entry name" value="HIGH-AFFINITY NICKEL TRANSPORT PROTEIN NIC1"/>
    <property type="match status" value="1"/>
</dbReference>
<proteinExistence type="inferred from homology"/>
<evidence type="ECO:0000256" key="8">
    <source>
        <dbReference type="RuleBase" id="RU362101"/>
    </source>
</evidence>